<dbReference type="EMBL" id="LDAU01000169">
    <property type="protein sequence ID" value="KRX01606.1"/>
    <property type="molecule type" value="Genomic_DNA"/>
</dbReference>
<feature type="coiled-coil region" evidence="1">
    <location>
        <begin position="201"/>
        <end position="246"/>
    </location>
</feature>
<dbReference type="Proteomes" id="UP000054937">
    <property type="component" value="Unassembled WGS sequence"/>
</dbReference>
<evidence type="ECO:0000313" key="4">
    <source>
        <dbReference type="Proteomes" id="UP000054937"/>
    </source>
</evidence>
<proteinExistence type="predicted"/>
<gene>
    <name evidence="3" type="ORF">PPERSA_00313</name>
</gene>
<protein>
    <submittedName>
        <fullName evidence="3">Uncharacterized protein</fullName>
    </submittedName>
</protein>
<comment type="caution">
    <text evidence="3">The sequence shown here is derived from an EMBL/GenBank/DDBJ whole genome shotgun (WGS) entry which is preliminary data.</text>
</comment>
<organism evidence="3 4">
    <name type="scientific">Pseudocohnilembus persalinus</name>
    <name type="common">Ciliate</name>
    <dbReference type="NCBI Taxonomy" id="266149"/>
    <lineage>
        <taxon>Eukaryota</taxon>
        <taxon>Sar</taxon>
        <taxon>Alveolata</taxon>
        <taxon>Ciliophora</taxon>
        <taxon>Intramacronucleata</taxon>
        <taxon>Oligohymenophorea</taxon>
        <taxon>Scuticociliatia</taxon>
        <taxon>Philasterida</taxon>
        <taxon>Pseudocohnilembidae</taxon>
        <taxon>Pseudocohnilembus</taxon>
    </lineage>
</organism>
<evidence type="ECO:0000256" key="2">
    <source>
        <dbReference type="SAM" id="MobiDB-lite"/>
    </source>
</evidence>
<dbReference type="AlphaFoldDB" id="A0A0V0QHG7"/>
<keyword evidence="1" id="KW-0175">Coiled coil</keyword>
<keyword evidence="4" id="KW-1185">Reference proteome</keyword>
<evidence type="ECO:0000313" key="3">
    <source>
        <dbReference type="EMBL" id="KRX01606.1"/>
    </source>
</evidence>
<accession>A0A0V0QHG7</accession>
<evidence type="ECO:0000256" key="1">
    <source>
        <dbReference type="SAM" id="Coils"/>
    </source>
</evidence>
<dbReference type="InParanoid" id="A0A0V0QHG7"/>
<feature type="region of interest" description="Disordered" evidence="2">
    <location>
        <begin position="593"/>
        <end position="624"/>
    </location>
</feature>
<sequence length="873" mass="104791">MLFPREKYEFQAKHKGEEFLNYKQKYLNQYHCLNEKLGINNRSQEFIDFHMAEYGTPIYFKQNENSQFENQQKLIQKQKNEKKFEKMNFSQDQVQNDKKLVKNLKKLRSFSQDLYSENNNKVFSNEQNKNKKQQQNQNKVFYQIQNNQNDFNKKSSNIIQNQNILITQNENEVVENFIKQKQKGDLKQLSPQKRQINQQYLNSIQQEIDLADQRLNTQEKKSQKKLEQILEKNATLQKVLKDKARKKYNEQKFKNLKKIQILQYFYDNNSVEVSDQLEDWKFYYKKQEKQSQNMITQKNFKNNNSVYEKQEQTSRPKKNLNNLKHSLQKLKNQHYIQQQQIQLQQLKNNINIKNKNNDNEFQIQQNQGNSVSFNNNINNNINFNTNTFPSLDMSLLNSNQSDINLSKIQDNQKSYRKCNNSQYLQNQIKSLDLDLYPNFSQEKYDNSIQILDQQNFQGCVDSVFDSKDYQNCSEFNNLNQNSKQNKELNVFNVNNNSMKNQCKKLSAHQISTSPNCSSNKSNKELNYGFLFPSVYTEKSLSTNKKIKNQSKVFDSNVLNEINELDYNNVNLSMENKTTKPESNRVELYQSYKNKKQGQKQVKKDRNQQANQPKNQDKLQKNSAQKCQDSSFQEYLQNIIEQNGIKFKNDDKNYINNIYDNSNKKINTRTNSLQIDSYQYQQQKQIQNKNTKNKLKLGILTDMLLPIQDQIQMPPEFQIQDNKLQNLPYIQTQQQQNEKISKNFISTKTYKKQFIQKKRNEFKSYDNRNQNQLQSQQKYKQQQSCSLQRNQEKQFYHQKRFYNEDLYNPNERIIKKFSQQPEIGEKMFQKYQQIQDQKFKEKEEFKALPVNQKIKQLKSLNNKYRSISYIIEKY</sequence>
<name>A0A0V0QHG7_PSEPJ</name>
<reference evidence="3 4" key="1">
    <citation type="journal article" date="2015" name="Sci. Rep.">
        <title>Genome of the facultative scuticociliatosis pathogen Pseudocohnilembus persalinus provides insight into its virulence through horizontal gene transfer.</title>
        <authorList>
            <person name="Xiong J."/>
            <person name="Wang G."/>
            <person name="Cheng J."/>
            <person name="Tian M."/>
            <person name="Pan X."/>
            <person name="Warren A."/>
            <person name="Jiang C."/>
            <person name="Yuan D."/>
            <person name="Miao W."/>
        </authorList>
    </citation>
    <scope>NUCLEOTIDE SEQUENCE [LARGE SCALE GENOMIC DNA]</scope>
    <source>
        <strain evidence="3">36N120E</strain>
    </source>
</reference>